<comment type="caution">
    <text evidence="8">The sequence shown here is derived from an EMBL/GenBank/DDBJ whole genome shotgun (WGS) entry which is preliminary data.</text>
</comment>
<dbReference type="EMBL" id="BMXL01000022">
    <property type="protein sequence ID" value="GHD31735.1"/>
    <property type="molecule type" value="Genomic_DNA"/>
</dbReference>
<keyword evidence="9" id="KW-1185">Reference proteome</keyword>
<evidence type="ECO:0000256" key="1">
    <source>
        <dbReference type="ARBA" id="ARBA00004651"/>
    </source>
</evidence>
<feature type="domain" description="Type II secretion system protein GspF" evidence="7">
    <location>
        <begin position="64"/>
        <end position="176"/>
    </location>
</feature>
<keyword evidence="2" id="KW-1003">Cell membrane</keyword>
<evidence type="ECO:0000256" key="3">
    <source>
        <dbReference type="ARBA" id="ARBA00022692"/>
    </source>
</evidence>
<dbReference type="Pfam" id="PF00482">
    <property type="entry name" value="T2SSF"/>
    <property type="match status" value="1"/>
</dbReference>
<proteinExistence type="predicted"/>
<comment type="subcellular location">
    <subcellularLocation>
        <location evidence="1">Cell membrane</location>
        <topology evidence="1">Multi-pass membrane protein</topology>
    </subcellularLocation>
</comment>
<name>A0A919CJN1_9ACTN</name>
<keyword evidence="4 6" id="KW-1133">Transmembrane helix</keyword>
<accession>A0A919CJN1</accession>
<organism evidence="8 9">
    <name type="scientific">Nocardiopsis kunsanensis</name>
    <dbReference type="NCBI Taxonomy" id="141693"/>
    <lineage>
        <taxon>Bacteria</taxon>
        <taxon>Bacillati</taxon>
        <taxon>Actinomycetota</taxon>
        <taxon>Actinomycetes</taxon>
        <taxon>Streptosporangiales</taxon>
        <taxon>Nocardiopsidaceae</taxon>
        <taxon>Nocardiopsis</taxon>
    </lineage>
</organism>
<dbReference type="GO" id="GO:0005886">
    <property type="term" value="C:plasma membrane"/>
    <property type="evidence" value="ECO:0007669"/>
    <property type="project" value="UniProtKB-SubCell"/>
</dbReference>
<evidence type="ECO:0000313" key="9">
    <source>
        <dbReference type="Proteomes" id="UP000654947"/>
    </source>
</evidence>
<dbReference type="RefSeq" id="WP_017578442.1">
    <property type="nucleotide sequence ID" value="NZ_BMXL01000022.1"/>
</dbReference>
<evidence type="ECO:0000256" key="6">
    <source>
        <dbReference type="SAM" id="Phobius"/>
    </source>
</evidence>
<dbReference type="PANTHER" id="PTHR35007">
    <property type="entry name" value="INTEGRAL MEMBRANE PROTEIN-RELATED"/>
    <property type="match status" value="1"/>
</dbReference>
<evidence type="ECO:0000259" key="7">
    <source>
        <dbReference type="Pfam" id="PF00482"/>
    </source>
</evidence>
<evidence type="ECO:0000313" key="8">
    <source>
        <dbReference type="EMBL" id="GHD31735.1"/>
    </source>
</evidence>
<evidence type="ECO:0000256" key="5">
    <source>
        <dbReference type="ARBA" id="ARBA00023136"/>
    </source>
</evidence>
<evidence type="ECO:0000256" key="4">
    <source>
        <dbReference type="ARBA" id="ARBA00022989"/>
    </source>
</evidence>
<sequence length="223" mass="23389">MVELVVFLGGLVVLSLLPRAHPSLPRAAVGVPGSWPLDLWERWRVRVLAARRSGERRRAVISLCRTLAAELRAGQPPEEALRLAVVQAGPSVSAVSDARSLRTAAGSDPDLAALSYLAVCWDVAAETGAGLATVVEGLAENLTEQEEQRAEALARTAGPRTTAFVLGGLPVVGVLMSAGLGGSPLVFLFTTRLGLACLVGGVALDVLGVWWTVRMLRGAVLTR</sequence>
<evidence type="ECO:0000256" key="2">
    <source>
        <dbReference type="ARBA" id="ARBA00022475"/>
    </source>
</evidence>
<reference evidence="8 9" key="1">
    <citation type="journal article" date="2014" name="Int. J. Syst. Evol. Microbiol.">
        <title>Complete genome sequence of Corynebacterium casei LMG S-19264T (=DSM 44701T), isolated from a smear-ripened cheese.</title>
        <authorList>
            <consortium name="US DOE Joint Genome Institute (JGI-PGF)"/>
            <person name="Walter F."/>
            <person name="Albersmeier A."/>
            <person name="Kalinowski J."/>
            <person name="Ruckert C."/>
        </authorList>
    </citation>
    <scope>NUCLEOTIDE SEQUENCE [LARGE SCALE GENOMIC DNA]</scope>
    <source>
        <strain evidence="8 9">KCTC 19473</strain>
    </source>
</reference>
<dbReference type="PANTHER" id="PTHR35007:SF4">
    <property type="entry name" value="CONSERVED TRANSMEMBRANE PROTEIN-RELATED"/>
    <property type="match status" value="1"/>
</dbReference>
<gene>
    <name evidence="8" type="ORF">GCM10007147_34650</name>
</gene>
<keyword evidence="5 6" id="KW-0472">Membrane</keyword>
<protein>
    <recommendedName>
        <fullName evidence="7">Type II secretion system protein GspF domain-containing protein</fullName>
    </recommendedName>
</protein>
<dbReference type="Proteomes" id="UP000654947">
    <property type="component" value="Unassembled WGS sequence"/>
</dbReference>
<dbReference type="InterPro" id="IPR018076">
    <property type="entry name" value="T2SS_GspF_dom"/>
</dbReference>
<keyword evidence="3 6" id="KW-0812">Transmembrane</keyword>
<feature type="transmembrane region" description="Helical" evidence="6">
    <location>
        <begin position="193"/>
        <end position="213"/>
    </location>
</feature>
<feature type="transmembrane region" description="Helical" evidence="6">
    <location>
        <begin position="163"/>
        <end position="181"/>
    </location>
</feature>
<dbReference type="AlphaFoldDB" id="A0A919CJN1"/>